<organism evidence="2 3">
    <name type="scientific">Bacteroides pyogenes F0041</name>
    <dbReference type="NCBI Taxonomy" id="1321819"/>
    <lineage>
        <taxon>Bacteria</taxon>
        <taxon>Pseudomonadati</taxon>
        <taxon>Bacteroidota</taxon>
        <taxon>Bacteroidia</taxon>
        <taxon>Bacteroidales</taxon>
        <taxon>Bacteroidaceae</taxon>
        <taxon>Bacteroides</taxon>
    </lineage>
</organism>
<protein>
    <submittedName>
        <fullName evidence="2">Uncharacterized protein</fullName>
    </submittedName>
</protein>
<dbReference type="Proteomes" id="UP000016496">
    <property type="component" value="Unassembled WGS sequence"/>
</dbReference>
<dbReference type="HOGENOM" id="CLU_2663369_0_0_10"/>
<dbReference type="AlphaFoldDB" id="U2DXL2"/>
<keyword evidence="1" id="KW-0472">Membrane</keyword>
<evidence type="ECO:0000313" key="3">
    <source>
        <dbReference type="Proteomes" id="UP000016496"/>
    </source>
</evidence>
<name>U2DXL2_9BACE</name>
<evidence type="ECO:0000256" key="1">
    <source>
        <dbReference type="SAM" id="Phobius"/>
    </source>
</evidence>
<comment type="caution">
    <text evidence="2">The sequence shown here is derived from an EMBL/GenBank/DDBJ whole genome shotgun (WGS) entry which is preliminary data.</text>
</comment>
<reference evidence="2 3" key="1">
    <citation type="submission" date="2013-08" db="EMBL/GenBank/DDBJ databases">
        <authorList>
            <person name="Weinstock G."/>
            <person name="Sodergren E."/>
            <person name="Wylie T."/>
            <person name="Fulton L."/>
            <person name="Fulton R."/>
            <person name="Fronick C."/>
            <person name="O'Laughlin M."/>
            <person name="Godfrey J."/>
            <person name="Miner T."/>
            <person name="Herter B."/>
            <person name="Appelbaum E."/>
            <person name="Cordes M."/>
            <person name="Lek S."/>
            <person name="Wollam A."/>
            <person name="Pepin K.H."/>
            <person name="Palsikar V.B."/>
            <person name="Mitreva M."/>
            <person name="Wilson R.K."/>
        </authorList>
    </citation>
    <scope>NUCLEOTIDE SEQUENCE [LARGE SCALE GENOMIC DNA]</scope>
    <source>
        <strain evidence="2 3">F0041</strain>
    </source>
</reference>
<accession>U2DXL2</accession>
<gene>
    <name evidence="2" type="ORF">HMPREF1981_00922</name>
</gene>
<sequence>MSIHLLLIICKVKNFTDINRQVNAEKCVYVFVKNCRLFFWNVDTVLLLYFILNKATLIFKNLCR</sequence>
<keyword evidence="1" id="KW-0812">Transmembrane</keyword>
<keyword evidence="1" id="KW-1133">Transmembrane helix</keyword>
<evidence type="ECO:0000313" key="2">
    <source>
        <dbReference type="EMBL" id="ERI86412.1"/>
    </source>
</evidence>
<feature type="transmembrane region" description="Helical" evidence="1">
    <location>
        <begin position="38"/>
        <end position="59"/>
    </location>
</feature>
<proteinExistence type="predicted"/>
<dbReference type="EMBL" id="AWSV01000054">
    <property type="protein sequence ID" value="ERI86412.1"/>
    <property type="molecule type" value="Genomic_DNA"/>
</dbReference>